<dbReference type="Proteomes" id="UP000220934">
    <property type="component" value="Unassembled WGS sequence"/>
</dbReference>
<reference evidence="1 2" key="1">
    <citation type="submission" date="2017-09" db="EMBL/GenBank/DDBJ databases">
        <title>Large-scale bioinformatics analysis of Bacillus genomes uncovers conserved roles of natural products in bacterial physiology.</title>
        <authorList>
            <consortium name="Agbiome Team Llc"/>
            <person name="Bleich R.M."/>
            <person name="Kirk G.J."/>
            <person name="Santa Maria K.C."/>
            <person name="Allen S.E."/>
            <person name="Farag S."/>
            <person name="Shank E.A."/>
            <person name="Bowers A."/>
        </authorList>
    </citation>
    <scope>NUCLEOTIDE SEQUENCE [LARGE SCALE GENOMIC DNA]</scope>
    <source>
        <strain evidence="1 2">AFS027958</strain>
    </source>
</reference>
<evidence type="ECO:0000313" key="2">
    <source>
        <dbReference type="Proteomes" id="UP000220934"/>
    </source>
</evidence>
<sequence>MELTISYSQLMLMNYDGEQPYVDWTDEDFDRGYAKAKADGTVIFEALSDYTCEIKVTCGKHIEKEEVIRTVTVPFTIKNECIVVTSILSNKFQIPIPNGEYTVVLQVIPLEEPTDDELYKLQYEFFFESKE</sequence>
<dbReference type="EMBL" id="NUAJ01000005">
    <property type="protein sequence ID" value="PEN57235.1"/>
    <property type="molecule type" value="Genomic_DNA"/>
</dbReference>
<comment type="caution">
    <text evidence="1">The sequence shown here is derived from an EMBL/GenBank/DDBJ whole genome shotgun (WGS) entry which is preliminary data.</text>
</comment>
<evidence type="ECO:0000313" key="1">
    <source>
        <dbReference type="EMBL" id="PEN57235.1"/>
    </source>
</evidence>
<accession>A0AB36SRY7</accession>
<dbReference type="RefSeq" id="WP_097980281.1">
    <property type="nucleotide sequence ID" value="NZ_JAOPQL010000002.1"/>
</dbReference>
<dbReference type="Pfam" id="PF11033">
    <property type="entry name" value="ComJ"/>
    <property type="match status" value="1"/>
</dbReference>
<dbReference type="InterPro" id="IPR020354">
    <property type="entry name" value="Competence_nuclease_inhibitor"/>
</dbReference>
<protein>
    <submittedName>
        <fullName evidence="1">Competence protein</fullName>
    </submittedName>
</protein>
<proteinExistence type="predicted"/>
<organism evidence="1 2">
    <name type="scientific">Bacillus toyonensis</name>
    <dbReference type="NCBI Taxonomy" id="155322"/>
    <lineage>
        <taxon>Bacteria</taxon>
        <taxon>Bacillati</taxon>
        <taxon>Bacillota</taxon>
        <taxon>Bacilli</taxon>
        <taxon>Bacillales</taxon>
        <taxon>Bacillaceae</taxon>
        <taxon>Bacillus</taxon>
        <taxon>Bacillus cereus group</taxon>
    </lineage>
</organism>
<dbReference type="AlphaFoldDB" id="A0AB36SRY7"/>
<name>A0AB36SRY7_9BACI</name>
<dbReference type="InterPro" id="IPR038691">
    <property type="entry name" value="ComJ_sf"/>
</dbReference>
<gene>
    <name evidence="1" type="ORF">CN596_04600</name>
</gene>
<dbReference type="Gene3D" id="2.60.34.30">
    <property type="entry name" value="Competence, DNA-entry nuclease inhibitor, ComJ"/>
    <property type="match status" value="1"/>
</dbReference>